<protein>
    <submittedName>
        <fullName evidence="16">Chemotaxis protein</fullName>
    </submittedName>
</protein>
<dbReference type="InterPro" id="IPR004089">
    <property type="entry name" value="MCPsignal_dom"/>
</dbReference>
<evidence type="ECO:0000256" key="10">
    <source>
        <dbReference type="PROSITE-ProRule" id="PRU00284"/>
    </source>
</evidence>
<feature type="transmembrane region" description="Helical" evidence="12">
    <location>
        <begin position="277"/>
        <end position="299"/>
    </location>
</feature>
<dbReference type="Proteomes" id="UP000027192">
    <property type="component" value="Unassembled WGS sequence"/>
</dbReference>
<keyword evidence="6 12" id="KW-1133">Transmembrane helix</keyword>
<dbReference type="OrthoDB" id="2489132at2"/>
<evidence type="ECO:0000256" key="6">
    <source>
        <dbReference type="ARBA" id="ARBA00022989"/>
    </source>
</evidence>
<dbReference type="GO" id="GO:0007165">
    <property type="term" value="P:signal transduction"/>
    <property type="evidence" value="ECO:0007669"/>
    <property type="project" value="UniProtKB-KW"/>
</dbReference>
<dbReference type="InterPro" id="IPR000727">
    <property type="entry name" value="T_SNARE_dom"/>
</dbReference>
<feature type="domain" description="Methyl-accepting transducer" evidence="13">
    <location>
        <begin position="355"/>
        <end position="591"/>
    </location>
</feature>
<dbReference type="SMART" id="SM00283">
    <property type="entry name" value="MA"/>
    <property type="match status" value="1"/>
</dbReference>
<dbReference type="InterPro" id="IPR033479">
    <property type="entry name" value="dCache_1"/>
</dbReference>
<evidence type="ECO:0000313" key="16">
    <source>
        <dbReference type="EMBL" id="KDM92198.1"/>
    </source>
</evidence>
<dbReference type="PROSITE" id="PS50885">
    <property type="entry name" value="HAMP"/>
    <property type="match status" value="1"/>
</dbReference>
<evidence type="ECO:0000256" key="4">
    <source>
        <dbReference type="ARBA" id="ARBA00022519"/>
    </source>
</evidence>
<reference evidence="16 17" key="1">
    <citation type="submission" date="2014-04" db="EMBL/GenBank/DDBJ databases">
        <title>Draft genome sequence of Photobacterium halotolerans S2753: a solonamide, ngercheumicin and holomycin producer.</title>
        <authorList>
            <person name="Machado H.R."/>
            <person name="Gram L."/>
        </authorList>
    </citation>
    <scope>NUCLEOTIDE SEQUENCE [LARGE SCALE GENOMIC DNA]</scope>
    <source>
        <strain evidence="16 17">S2753</strain>
    </source>
</reference>
<keyword evidence="17" id="KW-1185">Reference proteome</keyword>
<dbReference type="Gene3D" id="3.30.450.20">
    <property type="entry name" value="PAS domain"/>
    <property type="match status" value="2"/>
</dbReference>
<dbReference type="CDD" id="cd12913">
    <property type="entry name" value="PDC1_MCP_like"/>
    <property type="match status" value="1"/>
</dbReference>
<evidence type="ECO:0000256" key="11">
    <source>
        <dbReference type="SAM" id="Coils"/>
    </source>
</evidence>
<feature type="coiled-coil region" evidence="11">
    <location>
        <begin position="433"/>
        <end position="460"/>
    </location>
</feature>
<dbReference type="Gene3D" id="1.10.287.950">
    <property type="entry name" value="Methyl-accepting chemotaxis protein"/>
    <property type="match status" value="1"/>
</dbReference>
<keyword evidence="5 12" id="KW-0812">Transmembrane</keyword>
<dbReference type="RefSeq" id="WP_036750858.1">
    <property type="nucleotide sequence ID" value="NZ_JAGSGC010000020.1"/>
</dbReference>
<feature type="domain" description="T-SNARE coiled-coil homology" evidence="14">
    <location>
        <begin position="542"/>
        <end position="604"/>
    </location>
</feature>
<keyword evidence="3" id="KW-0145">Chemotaxis</keyword>
<dbReference type="InterPro" id="IPR003660">
    <property type="entry name" value="HAMP_dom"/>
</dbReference>
<keyword evidence="7 12" id="KW-0472">Membrane</keyword>
<evidence type="ECO:0000256" key="2">
    <source>
        <dbReference type="ARBA" id="ARBA00022475"/>
    </source>
</evidence>
<dbReference type="CDD" id="cd11386">
    <property type="entry name" value="MCP_signal"/>
    <property type="match status" value="1"/>
</dbReference>
<evidence type="ECO:0000313" key="17">
    <source>
        <dbReference type="Proteomes" id="UP000027192"/>
    </source>
</evidence>
<dbReference type="CDD" id="cd12912">
    <property type="entry name" value="PDC2_MCP_like"/>
    <property type="match status" value="1"/>
</dbReference>
<evidence type="ECO:0000256" key="7">
    <source>
        <dbReference type="ARBA" id="ARBA00023136"/>
    </source>
</evidence>
<dbReference type="EMBL" id="JMIB01000012">
    <property type="protein sequence ID" value="KDM92198.1"/>
    <property type="molecule type" value="Genomic_DNA"/>
</dbReference>
<feature type="domain" description="HAMP" evidence="15">
    <location>
        <begin position="296"/>
        <end position="350"/>
    </location>
</feature>
<comment type="caution">
    <text evidence="16">The sequence shown here is derived from an EMBL/GenBank/DDBJ whole genome shotgun (WGS) entry which is preliminary data.</text>
</comment>
<sequence length="627" mass="67783">MKLTIKLKIQVAIAAIIAIVSAIQAGISISQLRNETTSEVNAQMSAIGAATGDYIADWLNARRDMLLANLPLIATDNNVDRELLLTKNAGHFLSVYAGFSDGSIAYGDKTEDWPSDYDPRTRPWYQDAMKSSKLILTEPYQDFDGSLVVSFARSFNGERQGVLAADLTVTHIIDKILGLKLDNAGFAFLIDGNNTLVAYQDASLSRKPLTQLDNELTSAFIRSLTSSQKVAEFHFDKDNQEKLIRIAPIAGTDWSVGIVQDKTLAYAAIGKTLSFTLLASLLIYAVIAILAGLIINSLLRPLNDLNRSVHALTQGNGDLTQRIEIQRMDEVGELAENMNLFLSQLQQMIKGIVDRSHNLSEQAEQSFYQARQASERVNGQQGEINQIATAIHEMSATAAEVASHAELTAAAAQSSTSACDQGQAVISQNREAIVSLANQVQEAANVIQALEANAQDINHILATIQGIAEQTNLLALNAAIEAARAGEQGRGFAVVADEVRVLSQRTHDSTEEIRAMIETLQNNTRHAVDSMGASTDLAGQSVDYAQAASDSLTQITRAIGEISDMATQIASAAEEQRAVSEDISRNTQTIRDVSDHLATQTQDVSHSAQGMSQAAEAMRADVSRFKI</sequence>
<dbReference type="AlphaFoldDB" id="A0A066RXV9"/>
<dbReference type="FunFam" id="1.10.287.950:FF:000001">
    <property type="entry name" value="Methyl-accepting chemotaxis sensory transducer"/>
    <property type="match status" value="1"/>
</dbReference>
<comment type="subcellular location">
    <subcellularLocation>
        <location evidence="1">Cell inner membrane</location>
        <topology evidence="1">Multi-pass membrane protein</topology>
    </subcellularLocation>
</comment>
<evidence type="ECO:0000256" key="8">
    <source>
        <dbReference type="ARBA" id="ARBA00023224"/>
    </source>
</evidence>
<dbReference type="Pfam" id="PF02743">
    <property type="entry name" value="dCache_1"/>
    <property type="match status" value="1"/>
</dbReference>
<evidence type="ECO:0000256" key="12">
    <source>
        <dbReference type="SAM" id="Phobius"/>
    </source>
</evidence>
<proteinExistence type="inferred from homology"/>
<dbReference type="PANTHER" id="PTHR32089:SF117">
    <property type="entry name" value="METHYL ACCEPTING SENSORY TRANSDUCER WITH CACHE_1 SMALL MOLECULE BINDING DOMAIN"/>
    <property type="match status" value="1"/>
</dbReference>
<evidence type="ECO:0000256" key="5">
    <source>
        <dbReference type="ARBA" id="ARBA00022692"/>
    </source>
</evidence>
<dbReference type="Pfam" id="PF00015">
    <property type="entry name" value="MCPsignal"/>
    <property type="match status" value="1"/>
</dbReference>
<dbReference type="Pfam" id="PF00672">
    <property type="entry name" value="HAMP"/>
    <property type="match status" value="1"/>
</dbReference>
<dbReference type="STRING" id="1654360.EA58_07600"/>
<name>A0A066RXV9_9GAMM</name>
<dbReference type="PROSITE" id="PS50192">
    <property type="entry name" value="T_SNARE"/>
    <property type="match status" value="1"/>
</dbReference>
<dbReference type="SMART" id="SM00304">
    <property type="entry name" value="HAMP"/>
    <property type="match status" value="1"/>
</dbReference>
<dbReference type="PANTHER" id="PTHR32089">
    <property type="entry name" value="METHYL-ACCEPTING CHEMOTAXIS PROTEIN MCPB"/>
    <property type="match status" value="1"/>
</dbReference>
<evidence type="ECO:0000256" key="3">
    <source>
        <dbReference type="ARBA" id="ARBA00022500"/>
    </source>
</evidence>
<accession>A0A066RXV9</accession>
<keyword evidence="2" id="KW-1003">Cell membrane</keyword>
<gene>
    <name evidence="16" type="ORF">EA58_07600</name>
</gene>
<dbReference type="CDD" id="cd06225">
    <property type="entry name" value="HAMP"/>
    <property type="match status" value="1"/>
</dbReference>
<keyword evidence="4" id="KW-0997">Cell inner membrane</keyword>
<keyword evidence="11" id="KW-0175">Coiled coil</keyword>
<dbReference type="SUPFAM" id="SSF103190">
    <property type="entry name" value="Sensory domain-like"/>
    <property type="match status" value="1"/>
</dbReference>
<evidence type="ECO:0000256" key="9">
    <source>
        <dbReference type="ARBA" id="ARBA00029447"/>
    </source>
</evidence>
<dbReference type="GO" id="GO:0006935">
    <property type="term" value="P:chemotaxis"/>
    <property type="evidence" value="ECO:0007669"/>
    <property type="project" value="UniProtKB-KW"/>
</dbReference>
<evidence type="ECO:0000259" key="14">
    <source>
        <dbReference type="PROSITE" id="PS50192"/>
    </source>
</evidence>
<organism evidence="16 17">
    <name type="scientific">Photobacterium galatheae</name>
    <dbReference type="NCBI Taxonomy" id="1654360"/>
    <lineage>
        <taxon>Bacteria</taxon>
        <taxon>Pseudomonadati</taxon>
        <taxon>Pseudomonadota</taxon>
        <taxon>Gammaproteobacteria</taxon>
        <taxon>Vibrionales</taxon>
        <taxon>Vibrionaceae</taxon>
        <taxon>Photobacterium</taxon>
    </lineage>
</organism>
<dbReference type="InterPro" id="IPR029151">
    <property type="entry name" value="Sensor-like_sf"/>
</dbReference>
<dbReference type="SUPFAM" id="SSF58104">
    <property type="entry name" value="Methyl-accepting chemotaxis protein (MCP) signaling domain"/>
    <property type="match status" value="1"/>
</dbReference>
<evidence type="ECO:0000256" key="1">
    <source>
        <dbReference type="ARBA" id="ARBA00004429"/>
    </source>
</evidence>
<evidence type="ECO:0000259" key="15">
    <source>
        <dbReference type="PROSITE" id="PS50885"/>
    </source>
</evidence>
<keyword evidence="8 10" id="KW-0807">Transducer</keyword>
<dbReference type="PROSITE" id="PS50111">
    <property type="entry name" value="CHEMOTAXIS_TRANSDUC_2"/>
    <property type="match status" value="1"/>
</dbReference>
<dbReference type="GO" id="GO:0005886">
    <property type="term" value="C:plasma membrane"/>
    <property type="evidence" value="ECO:0007669"/>
    <property type="project" value="UniProtKB-SubCell"/>
</dbReference>
<comment type="similarity">
    <text evidence="9">Belongs to the methyl-accepting chemotaxis (MCP) protein family.</text>
</comment>
<evidence type="ECO:0000259" key="13">
    <source>
        <dbReference type="PROSITE" id="PS50111"/>
    </source>
</evidence>